<name>A0A9X7BHD5_BACTU</name>
<reference evidence="1 2" key="1">
    <citation type="submission" date="2017-09" db="EMBL/GenBank/DDBJ databases">
        <title>Large-scale bioinformatics analysis of Bacillus genomes uncovers conserved roles of natural products in bacterial physiology.</title>
        <authorList>
            <consortium name="Agbiome Team Llc"/>
            <person name="Bleich R.M."/>
            <person name="Grubbs K.J."/>
            <person name="Santa Maria K.C."/>
            <person name="Allen S.E."/>
            <person name="Farag S."/>
            <person name="Shank E.A."/>
            <person name="Bowers A."/>
        </authorList>
    </citation>
    <scope>NUCLEOTIDE SEQUENCE [LARGE SCALE GENOMIC DNA]</scope>
    <source>
        <strain evidence="1 2">AFS060060</strain>
    </source>
</reference>
<accession>A0A9X7BHD5</accession>
<dbReference type="AlphaFoldDB" id="A0A9X7BHD5"/>
<dbReference type="Proteomes" id="UP000223366">
    <property type="component" value="Unassembled WGS sequence"/>
</dbReference>
<dbReference type="RefSeq" id="WP_097962123.1">
    <property type="nucleotide sequence ID" value="NZ_NUHS01000069.1"/>
</dbReference>
<comment type="caution">
    <text evidence="1">The sequence shown here is derived from an EMBL/GenBank/DDBJ whole genome shotgun (WGS) entry which is preliminary data.</text>
</comment>
<protein>
    <submittedName>
        <fullName evidence="1">Uncharacterized protein</fullName>
    </submittedName>
</protein>
<sequence length="61" mass="6535">MGTVEPNIIVSSGTKNIKLEHTDTDTLQRIVTGMEQNGCSSGSILFLTVFCKQCNDTSGTI</sequence>
<organism evidence="1 2">
    <name type="scientific">Bacillus thuringiensis</name>
    <dbReference type="NCBI Taxonomy" id="1428"/>
    <lineage>
        <taxon>Bacteria</taxon>
        <taxon>Bacillati</taxon>
        <taxon>Bacillota</taxon>
        <taxon>Bacilli</taxon>
        <taxon>Bacillales</taxon>
        <taxon>Bacillaceae</taxon>
        <taxon>Bacillus</taxon>
        <taxon>Bacillus cereus group</taxon>
    </lineage>
</organism>
<evidence type="ECO:0000313" key="2">
    <source>
        <dbReference type="Proteomes" id="UP000223366"/>
    </source>
</evidence>
<proteinExistence type="predicted"/>
<dbReference type="EMBL" id="NVDU01000128">
    <property type="protein sequence ID" value="PFV22597.1"/>
    <property type="molecule type" value="Genomic_DNA"/>
</dbReference>
<evidence type="ECO:0000313" key="1">
    <source>
        <dbReference type="EMBL" id="PFV22597.1"/>
    </source>
</evidence>
<gene>
    <name evidence="1" type="ORF">COK99_31790</name>
</gene>